<dbReference type="Proteomes" id="UP000663854">
    <property type="component" value="Unassembled WGS sequence"/>
</dbReference>
<dbReference type="EMBL" id="CAJNOL010016735">
    <property type="protein sequence ID" value="CAF1676185.1"/>
    <property type="molecule type" value="Genomic_DNA"/>
</dbReference>
<reference evidence="2" key="1">
    <citation type="submission" date="2021-02" db="EMBL/GenBank/DDBJ databases">
        <authorList>
            <person name="Nowell W R."/>
        </authorList>
    </citation>
    <scope>NUCLEOTIDE SEQUENCE</scope>
</reference>
<proteinExistence type="predicted"/>
<keyword evidence="4" id="KW-1185">Reference proteome</keyword>
<evidence type="ECO:0000313" key="3">
    <source>
        <dbReference type="EMBL" id="CAF4318831.1"/>
    </source>
</evidence>
<comment type="caution">
    <text evidence="2">The sequence shown here is derived from an EMBL/GenBank/DDBJ whole genome shotgun (WGS) entry which is preliminary data.</text>
</comment>
<dbReference type="EMBL" id="CAJNOH010014820">
    <property type="protein sequence ID" value="CAF1558688.1"/>
    <property type="molecule type" value="Genomic_DNA"/>
</dbReference>
<name>A0A816GP73_9BILA</name>
<sequence>MSLLTFRINITTVLLKSSPSPPIIKCGRPSLESKLNENNSITTLRVTPTSAPPS</sequence>
<dbReference type="AlphaFoldDB" id="A0A816GP73"/>
<protein>
    <submittedName>
        <fullName evidence="2">Uncharacterized protein</fullName>
    </submittedName>
</protein>
<dbReference type="Proteomes" id="UP000663874">
    <property type="component" value="Unassembled WGS sequence"/>
</dbReference>
<gene>
    <name evidence="3" type="ORF">FNK824_LOCUS41266</name>
    <name evidence="2" type="ORF">JXQ802_LOCUS58404</name>
    <name evidence="1" type="ORF">PYM288_LOCUS41775</name>
</gene>
<organism evidence="2 4">
    <name type="scientific">Rotaria sordida</name>
    <dbReference type="NCBI Taxonomy" id="392033"/>
    <lineage>
        <taxon>Eukaryota</taxon>
        <taxon>Metazoa</taxon>
        <taxon>Spiralia</taxon>
        <taxon>Gnathifera</taxon>
        <taxon>Rotifera</taxon>
        <taxon>Eurotatoria</taxon>
        <taxon>Bdelloidea</taxon>
        <taxon>Philodinida</taxon>
        <taxon>Philodinidae</taxon>
        <taxon>Rotaria</taxon>
    </lineage>
</organism>
<dbReference type="Proteomes" id="UP000663870">
    <property type="component" value="Unassembled WGS sequence"/>
</dbReference>
<accession>A0A816GP73</accession>
<feature type="non-terminal residue" evidence="2">
    <location>
        <position position="54"/>
    </location>
</feature>
<evidence type="ECO:0000313" key="4">
    <source>
        <dbReference type="Proteomes" id="UP000663870"/>
    </source>
</evidence>
<dbReference type="EMBL" id="CAJOBE010038726">
    <property type="protein sequence ID" value="CAF4318831.1"/>
    <property type="molecule type" value="Genomic_DNA"/>
</dbReference>
<evidence type="ECO:0000313" key="2">
    <source>
        <dbReference type="EMBL" id="CAF1676185.1"/>
    </source>
</evidence>
<evidence type="ECO:0000313" key="1">
    <source>
        <dbReference type="EMBL" id="CAF1558688.1"/>
    </source>
</evidence>